<keyword evidence="1" id="KW-0732">Signal</keyword>
<dbReference type="EMBL" id="SBIW01000026">
    <property type="protein sequence ID" value="RWY47360.1"/>
    <property type="molecule type" value="Genomic_DNA"/>
</dbReference>
<dbReference type="OrthoDB" id="311329at2"/>
<evidence type="ECO:0000313" key="4">
    <source>
        <dbReference type="Proteomes" id="UP000286701"/>
    </source>
</evidence>
<proteinExistence type="predicted"/>
<name>A0A3S4Y4N8_9SPHI</name>
<dbReference type="InterPro" id="IPR025388">
    <property type="entry name" value="Alginate_export_dom"/>
</dbReference>
<sequence length="475" mass="53821">MFKINFRFLKKAAYLTIVPALILFLNFSAGAQGRDSVKTGYLLDAAEEYWPQSTDTNRKGKFFDNINHVPIRNTKGFISLGGSVRAVYENFDKYLWGLGPQDPNGYFLERILLHADLRYNKHFRLFGELESSFVINRNGGPRPVQDLNKFDPTQLFAEYSTGSGDQLHYKIRIGEQALNYGLGTLLDIRDANVRRSFAGAKLILEKNNSRLDIFAMQLVQTKNNWLDDYVDHGQKIAGFWLTSNVKNPVIQKFEVYYIYIERGLTQFSQGPGRERRHTLGASTTLKSGSWSTYSEADLQLGKFNEGNIRAWKVTQGISYEITNLKTKPVFTFQTAMSSGDKNPADKNLETFNPIYPKAIYYGFVDNSGSSNIFLIHGKAELSISKKTRMTAGYYRFWRQSLKDGIYGPSGFPVLPPANNERLIGDMFDLTTSYGFSPHLRITAIVADYTRGGFLTNIPAAYHDILYGGLNLSLHF</sequence>
<dbReference type="Proteomes" id="UP000286701">
    <property type="component" value="Unassembled WGS sequence"/>
</dbReference>
<organism evidence="3 4">
    <name type="scientific">Mucilaginibacter gilvus</name>
    <dbReference type="NCBI Taxonomy" id="2305909"/>
    <lineage>
        <taxon>Bacteria</taxon>
        <taxon>Pseudomonadati</taxon>
        <taxon>Bacteroidota</taxon>
        <taxon>Sphingobacteriia</taxon>
        <taxon>Sphingobacteriales</taxon>
        <taxon>Sphingobacteriaceae</taxon>
        <taxon>Mucilaginibacter</taxon>
    </lineage>
</organism>
<dbReference type="AlphaFoldDB" id="A0A3S4Y4N8"/>
<dbReference type="RefSeq" id="WP_128536138.1">
    <property type="nucleotide sequence ID" value="NZ_SBIW01000026.1"/>
</dbReference>
<feature type="chain" id="PRO_5018790865" description="Alginate export domain-containing protein" evidence="1">
    <location>
        <begin position="32"/>
        <end position="475"/>
    </location>
</feature>
<evidence type="ECO:0000256" key="1">
    <source>
        <dbReference type="SAM" id="SignalP"/>
    </source>
</evidence>
<feature type="signal peptide" evidence="1">
    <location>
        <begin position="1"/>
        <end position="31"/>
    </location>
</feature>
<feature type="domain" description="Alginate export" evidence="2">
    <location>
        <begin position="78"/>
        <end position="460"/>
    </location>
</feature>
<dbReference type="InterPro" id="IPR053728">
    <property type="entry name" value="Alginate_Permeability_Chnl"/>
</dbReference>
<dbReference type="Gene3D" id="2.40.160.100">
    <property type="match status" value="1"/>
</dbReference>
<dbReference type="Pfam" id="PF13372">
    <property type="entry name" value="Alginate_exp"/>
    <property type="match status" value="1"/>
</dbReference>
<protein>
    <recommendedName>
        <fullName evidence="2">Alginate export domain-containing protein</fullName>
    </recommendedName>
</protein>
<evidence type="ECO:0000259" key="2">
    <source>
        <dbReference type="Pfam" id="PF13372"/>
    </source>
</evidence>
<keyword evidence="4" id="KW-1185">Reference proteome</keyword>
<gene>
    <name evidence="3" type="ORF">EPL05_21940</name>
</gene>
<reference evidence="3 4" key="1">
    <citation type="submission" date="2019-01" db="EMBL/GenBank/DDBJ databases">
        <title>Mucilaginibacter antarcticum sp. nov., isolated from antarctic soil.</title>
        <authorList>
            <person name="Yan Y.-Q."/>
            <person name="Du Z.-J."/>
        </authorList>
    </citation>
    <scope>NUCLEOTIDE SEQUENCE [LARGE SCALE GENOMIC DNA]</scope>
    <source>
        <strain evidence="3 4">F01003</strain>
    </source>
</reference>
<accession>A0A3S4Y4N8</accession>
<comment type="caution">
    <text evidence="3">The sequence shown here is derived from an EMBL/GenBank/DDBJ whole genome shotgun (WGS) entry which is preliminary data.</text>
</comment>
<evidence type="ECO:0000313" key="3">
    <source>
        <dbReference type="EMBL" id="RWY47360.1"/>
    </source>
</evidence>